<feature type="domain" description="Leucine zipper homeobox-associated" evidence="3">
    <location>
        <begin position="12"/>
        <end position="52"/>
    </location>
</feature>
<evidence type="ECO:0000313" key="5">
    <source>
        <dbReference type="Proteomes" id="UP000075243"/>
    </source>
</evidence>
<feature type="compositionally biased region" description="Basic and acidic residues" evidence="2">
    <location>
        <begin position="58"/>
        <end position="67"/>
    </location>
</feature>
<keyword evidence="1" id="KW-0175">Coiled coil</keyword>
<organism evidence="4 5">
    <name type="scientific">Cajanus cajan</name>
    <name type="common">Pigeon pea</name>
    <name type="synonym">Cajanus indicus</name>
    <dbReference type="NCBI Taxonomy" id="3821"/>
    <lineage>
        <taxon>Eukaryota</taxon>
        <taxon>Viridiplantae</taxon>
        <taxon>Streptophyta</taxon>
        <taxon>Embryophyta</taxon>
        <taxon>Tracheophyta</taxon>
        <taxon>Spermatophyta</taxon>
        <taxon>Magnoliopsida</taxon>
        <taxon>eudicotyledons</taxon>
        <taxon>Gunneridae</taxon>
        <taxon>Pentapetalae</taxon>
        <taxon>rosids</taxon>
        <taxon>fabids</taxon>
        <taxon>Fabales</taxon>
        <taxon>Fabaceae</taxon>
        <taxon>Papilionoideae</taxon>
        <taxon>50 kb inversion clade</taxon>
        <taxon>NPAAA clade</taxon>
        <taxon>indigoferoid/millettioid clade</taxon>
        <taxon>Phaseoleae</taxon>
        <taxon>Cajanus</taxon>
    </lineage>
</organism>
<accession>A0A151RS79</accession>
<evidence type="ECO:0000259" key="3">
    <source>
        <dbReference type="Pfam" id="PF02183"/>
    </source>
</evidence>
<evidence type="ECO:0000256" key="2">
    <source>
        <dbReference type="SAM" id="MobiDB-lite"/>
    </source>
</evidence>
<dbReference type="GO" id="GO:0043565">
    <property type="term" value="F:sequence-specific DNA binding"/>
    <property type="evidence" value="ECO:0007669"/>
    <property type="project" value="InterPro"/>
</dbReference>
<feature type="region of interest" description="Disordered" evidence="2">
    <location>
        <begin position="56"/>
        <end position="76"/>
    </location>
</feature>
<keyword evidence="5" id="KW-1185">Reference proteome</keyword>
<gene>
    <name evidence="4" type="ORF">KK1_033091</name>
</gene>
<reference evidence="4" key="1">
    <citation type="journal article" date="2012" name="Nat. Biotechnol.">
        <title>Draft genome sequence of pigeonpea (Cajanus cajan), an orphan legume crop of resource-poor farmers.</title>
        <authorList>
            <person name="Varshney R.K."/>
            <person name="Chen W."/>
            <person name="Li Y."/>
            <person name="Bharti A.K."/>
            <person name="Saxena R.K."/>
            <person name="Schlueter J.A."/>
            <person name="Donoghue M.T."/>
            <person name="Azam S."/>
            <person name="Fan G."/>
            <person name="Whaley A.M."/>
            <person name="Farmer A.D."/>
            <person name="Sheridan J."/>
            <person name="Iwata A."/>
            <person name="Tuteja R."/>
            <person name="Penmetsa R.V."/>
            <person name="Wu W."/>
            <person name="Upadhyaya H.D."/>
            <person name="Yang S.P."/>
            <person name="Shah T."/>
            <person name="Saxena K.B."/>
            <person name="Michael T."/>
            <person name="McCombie W.R."/>
            <person name="Yang B."/>
            <person name="Zhang G."/>
            <person name="Yang H."/>
            <person name="Wang J."/>
            <person name="Spillane C."/>
            <person name="Cook D.R."/>
            <person name="May G.D."/>
            <person name="Xu X."/>
            <person name="Jackson S.A."/>
        </authorList>
    </citation>
    <scope>NUCLEOTIDE SEQUENCE [LARGE SCALE GENOMIC DNA]</scope>
</reference>
<dbReference type="EMBL" id="KQ483593">
    <property type="protein sequence ID" value="KYP45384.1"/>
    <property type="molecule type" value="Genomic_DNA"/>
</dbReference>
<dbReference type="GO" id="GO:0006355">
    <property type="term" value="P:regulation of DNA-templated transcription"/>
    <property type="evidence" value="ECO:0007669"/>
    <property type="project" value="InterPro"/>
</dbReference>
<dbReference type="Pfam" id="PF02183">
    <property type="entry name" value="HALZ"/>
    <property type="match status" value="1"/>
</dbReference>
<dbReference type="AlphaFoldDB" id="A0A151RS79"/>
<protein>
    <recommendedName>
        <fullName evidence="3">Leucine zipper homeobox-associated domain-containing protein</fullName>
    </recommendedName>
</protein>
<evidence type="ECO:0000256" key="1">
    <source>
        <dbReference type="SAM" id="Coils"/>
    </source>
</evidence>
<proteinExistence type="predicted"/>
<feature type="coiled-coil region" evidence="1">
    <location>
        <begin position="4"/>
        <end position="52"/>
    </location>
</feature>
<dbReference type="Proteomes" id="UP000075243">
    <property type="component" value="Unassembled WGS sequence"/>
</dbReference>
<evidence type="ECO:0000313" key="4">
    <source>
        <dbReference type="EMBL" id="KYP45384.1"/>
    </source>
</evidence>
<sequence>MVPKQKGKVEIKRIEQEFRKLKDEYDNLASRFKSLKKEKEFLQLELERLSDLVITSHDGGRKNKDDQNENNIIRGEKYEDKEHQLLRMDDDHEEMPLASLEKWYSIMDHSGILDQPCSNSQWLDFWT</sequence>
<dbReference type="InterPro" id="IPR003106">
    <property type="entry name" value="Leu_zip_homeo"/>
</dbReference>
<dbReference type="Gramene" id="C.cajan_30238.t">
    <property type="protein sequence ID" value="C.cajan_30238.t"/>
    <property type="gene ID" value="C.cajan_30238"/>
</dbReference>
<name>A0A151RS79_CAJCA</name>